<sequence length="123" mass="14267">MYKLTDIMIQNLEKDLKTFHSLFSGGRCEAGHDVGKDVRIIETNGKVNDIQIKSGKIKRPNMVVSGHRTGRFKGDLNEIKEFLNSNKYDTFLIPYREEVDKLGKRFIYQIFYADSSIFKIDND</sequence>
<organism evidence="1 2">
    <name type="scientific">Gigaspora margarita</name>
    <dbReference type="NCBI Taxonomy" id="4874"/>
    <lineage>
        <taxon>Eukaryota</taxon>
        <taxon>Fungi</taxon>
        <taxon>Fungi incertae sedis</taxon>
        <taxon>Mucoromycota</taxon>
        <taxon>Glomeromycotina</taxon>
        <taxon>Glomeromycetes</taxon>
        <taxon>Diversisporales</taxon>
        <taxon>Gigasporaceae</taxon>
        <taxon>Gigaspora</taxon>
    </lineage>
</organism>
<protein>
    <submittedName>
        <fullName evidence="1">6993_t:CDS:1</fullName>
    </submittedName>
</protein>
<evidence type="ECO:0000313" key="1">
    <source>
        <dbReference type="EMBL" id="CAG8839353.1"/>
    </source>
</evidence>
<reference evidence="1 2" key="1">
    <citation type="submission" date="2021-06" db="EMBL/GenBank/DDBJ databases">
        <authorList>
            <person name="Kallberg Y."/>
            <person name="Tangrot J."/>
            <person name="Rosling A."/>
        </authorList>
    </citation>
    <scope>NUCLEOTIDE SEQUENCE [LARGE SCALE GENOMIC DNA]</scope>
    <source>
        <strain evidence="1 2">120-4 pot B 10/14</strain>
    </source>
</reference>
<keyword evidence="2" id="KW-1185">Reference proteome</keyword>
<gene>
    <name evidence="1" type="ORF">GMARGA_LOCUS34412</name>
</gene>
<evidence type="ECO:0000313" key="2">
    <source>
        <dbReference type="Proteomes" id="UP000789901"/>
    </source>
</evidence>
<comment type="caution">
    <text evidence="1">The sequence shown here is derived from an EMBL/GenBank/DDBJ whole genome shotgun (WGS) entry which is preliminary data.</text>
</comment>
<accession>A0ABN7WT91</accession>
<name>A0ABN7WT91_GIGMA</name>
<dbReference type="Proteomes" id="UP000789901">
    <property type="component" value="Unassembled WGS sequence"/>
</dbReference>
<proteinExistence type="predicted"/>
<dbReference type="EMBL" id="CAJVQB010060249">
    <property type="protein sequence ID" value="CAG8839353.1"/>
    <property type="molecule type" value="Genomic_DNA"/>
</dbReference>